<dbReference type="EMBL" id="ANHZ02000010">
    <property type="protein sequence ID" value="EME36652.1"/>
    <property type="molecule type" value="Genomic_DNA"/>
</dbReference>
<dbReference type="STRING" id="71999.KPaMU14_05150"/>
<dbReference type="RefSeq" id="WP_006214627.1">
    <property type="nucleotide sequence ID" value="NZ_ANHZ02000010.1"/>
</dbReference>
<feature type="transmembrane region" description="Helical" evidence="2">
    <location>
        <begin position="26"/>
        <end position="55"/>
    </location>
</feature>
<comment type="caution">
    <text evidence="3">The sequence shown here is derived from an EMBL/GenBank/DDBJ whole genome shotgun (WGS) entry which is preliminary data.</text>
</comment>
<evidence type="ECO:0000313" key="4">
    <source>
        <dbReference type="Proteomes" id="UP000009877"/>
    </source>
</evidence>
<reference evidence="3 4" key="1">
    <citation type="journal article" date="2014" name="Genome Announc.">
        <title>Draft Genome Sequence of Kocuria palustris PEL.</title>
        <authorList>
            <person name="Sharma G."/>
            <person name="Khatri I."/>
            <person name="Subramanian S."/>
        </authorList>
    </citation>
    <scope>NUCLEOTIDE SEQUENCE [LARGE SCALE GENOMIC DNA]</scope>
    <source>
        <strain evidence="3 4">PEL</strain>
    </source>
</reference>
<accession>M2WDQ9</accession>
<dbReference type="Proteomes" id="UP000009877">
    <property type="component" value="Unassembled WGS sequence"/>
</dbReference>
<name>M2WDQ9_9MICC</name>
<gene>
    <name evidence="3" type="ORF">C884_00213</name>
</gene>
<feature type="compositionally biased region" description="Basic residues" evidence="1">
    <location>
        <begin position="1"/>
        <end position="10"/>
    </location>
</feature>
<feature type="transmembrane region" description="Helical" evidence="2">
    <location>
        <begin position="61"/>
        <end position="81"/>
    </location>
</feature>
<feature type="transmembrane region" description="Helical" evidence="2">
    <location>
        <begin position="88"/>
        <end position="121"/>
    </location>
</feature>
<evidence type="ECO:0000256" key="1">
    <source>
        <dbReference type="SAM" id="MobiDB-lite"/>
    </source>
</evidence>
<dbReference type="InterPro" id="IPR025327">
    <property type="entry name" value="DUF4233"/>
</dbReference>
<feature type="region of interest" description="Disordered" evidence="1">
    <location>
        <begin position="1"/>
        <end position="20"/>
    </location>
</feature>
<organism evidence="3 4">
    <name type="scientific">Kocuria palustris PEL</name>
    <dbReference type="NCBI Taxonomy" id="1236550"/>
    <lineage>
        <taxon>Bacteria</taxon>
        <taxon>Bacillati</taxon>
        <taxon>Actinomycetota</taxon>
        <taxon>Actinomycetes</taxon>
        <taxon>Micrococcales</taxon>
        <taxon>Micrococcaceae</taxon>
        <taxon>Kocuria</taxon>
    </lineage>
</organism>
<sequence length="149" mass="16840">MAQKQRRLSRKQQQWRPGQRKKPSSVMVMFGATTLLMEAFVVFFGGLAAFGIWGAGHTGRVPVLIGAAVLGIVFVVGSGTVSRPWGPAFGWILQLVMLATGFVFPPMFLVGVLFVLCWWYSLRTGRRLDREKRQRYEAELEWDRRHGLG</sequence>
<evidence type="ECO:0000313" key="3">
    <source>
        <dbReference type="EMBL" id="EME36652.1"/>
    </source>
</evidence>
<keyword evidence="2" id="KW-1133">Transmembrane helix</keyword>
<keyword evidence="2" id="KW-0812">Transmembrane</keyword>
<protein>
    <submittedName>
        <fullName evidence="3">Integral membrane protein</fullName>
    </submittedName>
</protein>
<dbReference type="AlphaFoldDB" id="M2WDQ9"/>
<keyword evidence="2" id="KW-0472">Membrane</keyword>
<keyword evidence="4" id="KW-1185">Reference proteome</keyword>
<evidence type="ECO:0000256" key="2">
    <source>
        <dbReference type="SAM" id="Phobius"/>
    </source>
</evidence>
<dbReference type="Pfam" id="PF14017">
    <property type="entry name" value="DUF4233"/>
    <property type="match status" value="1"/>
</dbReference>
<proteinExistence type="predicted"/>